<evidence type="ECO:0000256" key="3">
    <source>
        <dbReference type="ARBA" id="ARBA00022491"/>
    </source>
</evidence>
<dbReference type="Proteomes" id="UP000612009">
    <property type="component" value="Unassembled WGS sequence"/>
</dbReference>
<comment type="similarity">
    <text evidence="1 11 12">Belongs to the universal ribosomal protein uL1 family.</text>
</comment>
<dbReference type="InterPro" id="IPR002143">
    <property type="entry name" value="Ribosomal_uL1"/>
</dbReference>
<keyword evidence="6 11" id="KW-0810">Translation regulation</keyword>
<reference evidence="13" key="1">
    <citation type="submission" date="2020-10" db="EMBL/GenBank/DDBJ databases">
        <authorList>
            <person name="Hahn C.J."/>
            <person name="Laso-Perez R."/>
            <person name="Vulcano F."/>
            <person name="Vaziourakis K.-M."/>
            <person name="Stokke R."/>
            <person name="Steen I.H."/>
            <person name="Teske A."/>
            <person name="Boetius A."/>
            <person name="Liebeke M."/>
            <person name="Amann R."/>
            <person name="Knittel K."/>
        </authorList>
    </citation>
    <scope>NUCLEOTIDE SEQUENCE</scope>
    <source>
        <strain evidence="13">Gfbio:e3339647-f889-4370-9287-4fb5cb688e4c:AG392J18_GoMArc1</strain>
    </source>
</reference>
<dbReference type="PROSITE" id="PS01199">
    <property type="entry name" value="RIBOSOMAL_L1"/>
    <property type="match status" value="1"/>
</dbReference>
<keyword evidence="9 11" id="KW-0687">Ribonucleoprotein</keyword>
<evidence type="ECO:0000256" key="10">
    <source>
        <dbReference type="ARBA" id="ARBA00045545"/>
    </source>
</evidence>
<dbReference type="Gene3D" id="3.30.190.20">
    <property type="match status" value="1"/>
</dbReference>
<dbReference type="GO" id="GO:0006412">
    <property type="term" value="P:translation"/>
    <property type="evidence" value="ECO:0007669"/>
    <property type="project" value="UniProtKB-UniRule"/>
</dbReference>
<keyword evidence="5 11" id="KW-0699">rRNA-binding</keyword>
<evidence type="ECO:0000256" key="7">
    <source>
        <dbReference type="ARBA" id="ARBA00022884"/>
    </source>
</evidence>
<dbReference type="GO" id="GO:0006417">
    <property type="term" value="P:regulation of translation"/>
    <property type="evidence" value="ECO:0007669"/>
    <property type="project" value="UniProtKB-KW"/>
</dbReference>
<evidence type="ECO:0000256" key="1">
    <source>
        <dbReference type="ARBA" id="ARBA00010531"/>
    </source>
</evidence>
<evidence type="ECO:0000313" key="13">
    <source>
        <dbReference type="EMBL" id="CAD6492859.1"/>
    </source>
</evidence>
<comment type="function">
    <text evidence="11">Protein L1 is also a translational repressor protein, it controls the translation of its operon by binding to its mRNA.</text>
</comment>
<keyword evidence="3 11" id="KW-0678">Repressor</keyword>
<dbReference type="InterPro" id="IPR023669">
    <property type="entry name" value="Ribosomal_uL1_arc"/>
</dbReference>
<evidence type="ECO:0000256" key="8">
    <source>
        <dbReference type="ARBA" id="ARBA00022980"/>
    </source>
</evidence>
<gene>
    <name evidence="11 13" type="primary">rpl1</name>
    <name evidence="13" type="ORF">LAKADJCE_00383</name>
</gene>
<dbReference type="InterPro" id="IPR023674">
    <property type="entry name" value="Ribosomal_uL1-like"/>
</dbReference>
<dbReference type="NCBIfam" id="NF003244">
    <property type="entry name" value="PRK04203.1"/>
    <property type="match status" value="1"/>
</dbReference>
<dbReference type="PANTHER" id="PTHR36427">
    <property type="entry name" value="54S RIBOSOMAL PROTEIN L1, MITOCHONDRIAL"/>
    <property type="match status" value="1"/>
</dbReference>
<evidence type="ECO:0000256" key="11">
    <source>
        <dbReference type="HAMAP-Rule" id="MF_01318"/>
    </source>
</evidence>
<dbReference type="Gene3D" id="3.40.50.790">
    <property type="match status" value="1"/>
</dbReference>
<evidence type="ECO:0000256" key="9">
    <source>
        <dbReference type="ARBA" id="ARBA00023274"/>
    </source>
</evidence>
<accession>A0A811TBL2</accession>
<evidence type="ECO:0000313" key="14">
    <source>
        <dbReference type="Proteomes" id="UP000612009"/>
    </source>
</evidence>
<dbReference type="FunFam" id="3.40.50.790:FF:000005">
    <property type="entry name" value="50S ribosomal protein L1"/>
    <property type="match status" value="1"/>
</dbReference>
<dbReference type="CDD" id="cd00403">
    <property type="entry name" value="Ribosomal_L1"/>
    <property type="match status" value="1"/>
</dbReference>
<dbReference type="InterPro" id="IPR016095">
    <property type="entry name" value="Ribosomal_uL1_3-a/b-sand"/>
</dbReference>
<dbReference type="InterPro" id="IPR028364">
    <property type="entry name" value="Ribosomal_uL1/biogenesis"/>
</dbReference>
<evidence type="ECO:0000256" key="2">
    <source>
        <dbReference type="ARBA" id="ARBA00011838"/>
    </source>
</evidence>
<dbReference type="SUPFAM" id="SSF56808">
    <property type="entry name" value="Ribosomal protein L1"/>
    <property type="match status" value="1"/>
</dbReference>
<dbReference type="EMBL" id="CAJHIR010000017">
    <property type="protein sequence ID" value="CAD6492859.1"/>
    <property type="molecule type" value="Genomic_DNA"/>
</dbReference>
<name>A0A811TBL2_9EURY</name>
<dbReference type="GO" id="GO:0015934">
    <property type="term" value="C:large ribosomal subunit"/>
    <property type="evidence" value="ECO:0007669"/>
    <property type="project" value="InterPro"/>
</dbReference>
<evidence type="ECO:0000256" key="6">
    <source>
        <dbReference type="ARBA" id="ARBA00022845"/>
    </source>
</evidence>
<dbReference type="InterPro" id="IPR023673">
    <property type="entry name" value="Ribosomal_uL1_CS"/>
</dbReference>
<dbReference type="PANTHER" id="PTHR36427:SF3">
    <property type="entry name" value="LARGE RIBOSOMAL SUBUNIT PROTEIN UL1M"/>
    <property type="match status" value="1"/>
</dbReference>
<protein>
    <recommendedName>
        <fullName evidence="11">Large ribosomal subunit protein uL1</fullName>
    </recommendedName>
</protein>
<evidence type="ECO:0000256" key="5">
    <source>
        <dbReference type="ARBA" id="ARBA00022730"/>
    </source>
</evidence>
<comment type="subunit">
    <text evidence="2 11">Part of the 50S ribosomal subunit.</text>
</comment>
<dbReference type="HAMAP" id="MF_01318_A">
    <property type="entry name" value="Ribosomal_uL1_A"/>
    <property type="match status" value="1"/>
</dbReference>
<evidence type="ECO:0000256" key="4">
    <source>
        <dbReference type="ARBA" id="ARBA00022555"/>
    </source>
</evidence>
<comment type="function">
    <text evidence="10">Probably involved in E site tRNA release. Binds directly to 23S rRNA.</text>
</comment>
<dbReference type="Pfam" id="PF00687">
    <property type="entry name" value="Ribosomal_L1"/>
    <property type="match status" value="1"/>
</dbReference>
<dbReference type="GO" id="GO:0003735">
    <property type="term" value="F:structural constituent of ribosome"/>
    <property type="evidence" value="ECO:0007669"/>
    <property type="project" value="InterPro"/>
</dbReference>
<keyword evidence="7 11" id="KW-0694">RNA-binding</keyword>
<keyword evidence="8 11" id="KW-0689">Ribosomal protein</keyword>
<dbReference type="PIRSF" id="PIRSF002155">
    <property type="entry name" value="Ribosomal_L1"/>
    <property type="match status" value="1"/>
</dbReference>
<dbReference type="GO" id="GO:0019843">
    <property type="term" value="F:rRNA binding"/>
    <property type="evidence" value="ECO:0007669"/>
    <property type="project" value="UniProtKB-UniRule"/>
</dbReference>
<comment type="caution">
    <text evidence="13">The sequence shown here is derived from an EMBL/GenBank/DDBJ whole genome shotgun (WGS) entry which is preliminary data.</text>
</comment>
<dbReference type="AlphaFoldDB" id="A0A811TBL2"/>
<organism evidence="13 14">
    <name type="scientific">Candidatus Argoarchaeum ethanivorans</name>
    <dbReference type="NCBI Taxonomy" id="2608793"/>
    <lineage>
        <taxon>Archaea</taxon>
        <taxon>Methanobacteriati</taxon>
        <taxon>Methanobacteriota</taxon>
        <taxon>Stenosarchaea group</taxon>
        <taxon>Methanomicrobia</taxon>
        <taxon>Methanosarcinales</taxon>
        <taxon>Methanosarcinales incertae sedis</taxon>
        <taxon>GOM Arc I cluster</taxon>
        <taxon>Candidatus Argoarchaeum</taxon>
    </lineage>
</organism>
<sequence>MTLEQITEAVKKVLETSPQRGFEESVDLAINLRNLDLTKPQNRIDEEILLPHTKGKPVKIAVFAKGDVAEKAKEAGADYIFGETEIEALANEPPRARSLANEVNFFIAETAYMPMIGKSLGRVLGPRGKMPEPLTSDKDIAQLINRARKSIKLRSKDRATFHVSIGQRNMQPEKLVENVESVIMRLEQKLERGAQNIRSVYIKTTMGPAVRVR</sequence>
<proteinExistence type="inferred from homology"/>
<evidence type="ECO:0000256" key="12">
    <source>
        <dbReference type="RuleBase" id="RU000659"/>
    </source>
</evidence>
<dbReference type="GO" id="GO:0000049">
    <property type="term" value="F:tRNA binding"/>
    <property type="evidence" value="ECO:0007669"/>
    <property type="project" value="UniProtKB-KW"/>
</dbReference>
<keyword evidence="4 11" id="KW-0820">tRNA-binding</keyword>
<comment type="function">
    <text evidence="11">Binds directly to 23S rRNA. Probably involved in E site tRNA release.</text>
</comment>